<protein>
    <submittedName>
        <fullName evidence="2">Phasin family protein</fullName>
    </submittedName>
</protein>
<dbReference type="Pfam" id="PF09361">
    <property type="entry name" value="Phasin_2"/>
    <property type="match status" value="1"/>
</dbReference>
<comment type="caution">
    <text evidence="2">The sequence shown here is derived from an EMBL/GenBank/DDBJ whole genome shotgun (WGS) entry which is preliminary data.</text>
</comment>
<evidence type="ECO:0000313" key="2">
    <source>
        <dbReference type="EMBL" id="PCK30892.1"/>
    </source>
</evidence>
<dbReference type="InterPro" id="IPR014176">
    <property type="entry name" value="Phasin_subfam-3"/>
</dbReference>
<evidence type="ECO:0000313" key="3">
    <source>
        <dbReference type="Proteomes" id="UP000228621"/>
    </source>
</evidence>
<dbReference type="EMBL" id="NKHF01000068">
    <property type="protein sequence ID" value="PCK30892.1"/>
    <property type="molecule type" value="Genomic_DNA"/>
</dbReference>
<dbReference type="AlphaFoldDB" id="A0A2A5JN79"/>
<accession>A0A2A5JN79</accession>
<reference evidence="3" key="1">
    <citation type="journal article" date="2019" name="Genome Announc.">
        <title>Draft Genome Sequence of Pseudoalteromonas piscicida Strain 36Y ROTHPW, an Hypersaline Seawater Isolate from the South Coast of Sonora, Mexico.</title>
        <authorList>
            <person name="Sanchez-Diaz R."/>
            <person name="Molina-Garza Z.J."/>
            <person name="Cruz-Suarez L.E."/>
            <person name="Selvin J."/>
            <person name="Kiran G.S."/>
            <person name="Ibarra-Gamez J.C."/>
            <person name="Gomez-Gil B."/>
            <person name="Galaviz-Silva L."/>
        </authorList>
    </citation>
    <scope>NUCLEOTIDE SEQUENCE [LARGE SCALE GENOMIC DNA]</scope>
    <source>
        <strain evidence="3">36Y_RITHPW</strain>
    </source>
</reference>
<dbReference type="RefSeq" id="WP_099642830.1">
    <property type="nucleotide sequence ID" value="NZ_JAQPZX010000005.1"/>
</dbReference>
<organism evidence="2 3">
    <name type="scientific">Pseudoalteromonas piscicida</name>
    <dbReference type="NCBI Taxonomy" id="43662"/>
    <lineage>
        <taxon>Bacteria</taxon>
        <taxon>Pseudomonadati</taxon>
        <taxon>Pseudomonadota</taxon>
        <taxon>Gammaproteobacteria</taxon>
        <taxon>Alteromonadales</taxon>
        <taxon>Pseudoalteromonadaceae</taxon>
        <taxon>Pseudoalteromonas</taxon>
    </lineage>
</organism>
<name>A0A2A5JN79_PSEO7</name>
<dbReference type="Proteomes" id="UP000228621">
    <property type="component" value="Unassembled WGS sequence"/>
</dbReference>
<keyword evidence="3" id="KW-1185">Reference proteome</keyword>
<sequence>MYSDLFKTFNEQTEQFFAPAVQFNQIVAKNIEALSKIQLHSAEQITKTSIEQLKQATEIKDAKSMMDFNASQLNALNALSQQMIQDGQKLSQLGQEFKDSLESLSKETLKTAKAQ</sequence>
<dbReference type="InterPro" id="IPR018968">
    <property type="entry name" value="Phasin"/>
</dbReference>
<dbReference type="NCBIfam" id="TIGR02809">
    <property type="entry name" value="phasin_3"/>
    <property type="match status" value="1"/>
</dbReference>
<proteinExistence type="predicted"/>
<dbReference type="OrthoDB" id="8611311at2"/>
<evidence type="ECO:0000259" key="1">
    <source>
        <dbReference type="Pfam" id="PF09361"/>
    </source>
</evidence>
<feature type="domain" description="Phasin" evidence="1">
    <location>
        <begin position="8"/>
        <end position="105"/>
    </location>
</feature>
<gene>
    <name evidence="2" type="ORF">CEX98_14810</name>
</gene>